<dbReference type="EMBL" id="KI397486">
    <property type="protein sequence ID" value="ERM95332.1"/>
    <property type="molecule type" value="Genomic_DNA"/>
</dbReference>
<accession>W1NHR6</accession>
<proteinExistence type="predicted"/>
<keyword evidence="2" id="KW-1185">Reference proteome</keyword>
<organism evidence="1 2">
    <name type="scientific">Amborella trichopoda</name>
    <dbReference type="NCBI Taxonomy" id="13333"/>
    <lineage>
        <taxon>Eukaryota</taxon>
        <taxon>Viridiplantae</taxon>
        <taxon>Streptophyta</taxon>
        <taxon>Embryophyta</taxon>
        <taxon>Tracheophyta</taxon>
        <taxon>Spermatophyta</taxon>
        <taxon>Magnoliopsida</taxon>
        <taxon>Amborellales</taxon>
        <taxon>Amborellaceae</taxon>
        <taxon>Amborella</taxon>
    </lineage>
</organism>
<name>W1NHR6_AMBTC</name>
<sequence>ASGTASKSERLNALLESQRIARFPSLDLVRLNATVTPLLALSLSSLTLSLESYCSFCFHPRRRRLPFTRSPGKAGPLHASQTRLARYFERLKSFLSLMSRLTSKPEVLGYAILISKQSAQLIALNSWPSSQCRKL</sequence>
<dbReference type="Gramene" id="ERM95332">
    <property type="protein sequence ID" value="ERM95332"/>
    <property type="gene ID" value="AMTR_s00008p00159810"/>
</dbReference>
<dbReference type="AlphaFoldDB" id="W1NHR6"/>
<feature type="non-terminal residue" evidence="1">
    <location>
        <position position="1"/>
    </location>
</feature>
<evidence type="ECO:0000313" key="1">
    <source>
        <dbReference type="EMBL" id="ERM95332.1"/>
    </source>
</evidence>
<dbReference type="Proteomes" id="UP000017836">
    <property type="component" value="Unassembled WGS sequence"/>
</dbReference>
<protein>
    <submittedName>
        <fullName evidence="1">Uncharacterized protein</fullName>
    </submittedName>
</protein>
<dbReference type="HOGENOM" id="CLU_1891082_0_0_1"/>
<evidence type="ECO:0000313" key="2">
    <source>
        <dbReference type="Proteomes" id="UP000017836"/>
    </source>
</evidence>
<gene>
    <name evidence="1" type="ORF">AMTR_s00008p00159810</name>
</gene>
<reference evidence="2" key="1">
    <citation type="journal article" date="2013" name="Science">
        <title>The Amborella genome and the evolution of flowering plants.</title>
        <authorList>
            <consortium name="Amborella Genome Project"/>
        </authorList>
    </citation>
    <scope>NUCLEOTIDE SEQUENCE [LARGE SCALE GENOMIC DNA]</scope>
</reference>